<protein>
    <submittedName>
        <fullName evidence="3">META domain-containing protein</fullName>
    </submittedName>
</protein>
<reference evidence="3 4" key="1">
    <citation type="submission" date="2023-08" db="EMBL/GenBank/DDBJ databases">
        <authorList>
            <person name="Girao M."/>
            <person name="Carvalho M.F."/>
        </authorList>
    </citation>
    <scope>NUCLEOTIDE SEQUENCE [LARGE SCALE GENOMIC DNA]</scope>
    <source>
        <strain evidence="3 4">CC-R104</strain>
    </source>
</reference>
<dbReference type="RefSeq" id="WP_330150623.1">
    <property type="nucleotide sequence ID" value="NZ_JAUZMZ010000011.1"/>
</dbReference>
<dbReference type="EMBL" id="JAUZMZ010000011">
    <property type="protein sequence ID" value="MEE2031192.1"/>
    <property type="molecule type" value="Genomic_DNA"/>
</dbReference>
<keyword evidence="4" id="KW-1185">Reference proteome</keyword>
<organism evidence="3 4">
    <name type="scientific">Rhodococcus chondri</name>
    <dbReference type="NCBI Taxonomy" id="3065941"/>
    <lineage>
        <taxon>Bacteria</taxon>
        <taxon>Bacillati</taxon>
        <taxon>Actinomycetota</taxon>
        <taxon>Actinomycetes</taxon>
        <taxon>Mycobacteriales</taxon>
        <taxon>Nocardiaceae</taxon>
        <taxon>Rhodococcus</taxon>
    </lineage>
</organism>
<dbReference type="PROSITE" id="PS51257">
    <property type="entry name" value="PROKAR_LIPOPROTEIN"/>
    <property type="match status" value="1"/>
</dbReference>
<evidence type="ECO:0000313" key="3">
    <source>
        <dbReference type="EMBL" id="MEE2031192.1"/>
    </source>
</evidence>
<proteinExistence type="predicted"/>
<gene>
    <name evidence="3" type="ORF">Q8814_03525</name>
</gene>
<feature type="chain" id="PRO_5046827142" evidence="1">
    <location>
        <begin position="20"/>
        <end position="263"/>
    </location>
</feature>
<evidence type="ECO:0000259" key="2">
    <source>
        <dbReference type="Pfam" id="PF03724"/>
    </source>
</evidence>
<dbReference type="PANTHER" id="PTHR35535">
    <property type="entry name" value="HEAT SHOCK PROTEIN HSLJ"/>
    <property type="match status" value="1"/>
</dbReference>
<sequence>MPRVLGILTVLVLAGLTAACGDGSGAPPAFGTASDLVGRTFVSTTVTGAPIPGDGPLIMEFPEPGRIAATAGCNHAIGAVDLAEGIVTAGDLAMTLMACPPPRDGADRWLSALFASHPRWSLDGDVLTLDRGAGSISLTDKKVVDPDRPLIGTEWALTSLRTASAIVTPGTQAQTPTLTVAEDGAVYGSTGCNRFRGHAQITDTAITFGPLATTRAACPNPESADVERHVLGVLAGETTYAIDAATLTVTAADGITGIEFTAS</sequence>
<dbReference type="Proteomes" id="UP001331936">
    <property type="component" value="Unassembled WGS sequence"/>
</dbReference>
<evidence type="ECO:0000256" key="1">
    <source>
        <dbReference type="SAM" id="SignalP"/>
    </source>
</evidence>
<evidence type="ECO:0000313" key="4">
    <source>
        <dbReference type="Proteomes" id="UP001331936"/>
    </source>
</evidence>
<feature type="domain" description="DUF306" evidence="2">
    <location>
        <begin position="34"/>
        <end position="134"/>
    </location>
</feature>
<dbReference type="InterPro" id="IPR038670">
    <property type="entry name" value="HslJ-like_sf"/>
</dbReference>
<keyword evidence="1" id="KW-0732">Signal</keyword>
<dbReference type="Gene3D" id="2.40.128.270">
    <property type="match status" value="2"/>
</dbReference>
<name>A0ABU7JNA1_9NOCA</name>
<dbReference type="InterPro" id="IPR053147">
    <property type="entry name" value="Hsp_HslJ-like"/>
</dbReference>
<dbReference type="PANTHER" id="PTHR35535:SF2">
    <property type="entry name" value="DUF306 DOMAIN-CONTAINING PROTEIN"/>
    <property type="match status" value="1"/>
</dbReference>
<accession>A0ABU7JNA1</accession>
<feature type="domain" description="DUF306" evidence="2">
    <location>
        <begin position="148"/>
        <end position="255"/>
    </location>
</feature>
<feature type="signal peptide" evidence="1">
    <location>
        <begin position="1"/>
        <end position="19"/>
    </location>
</feature>
<comment type="caution">
    <text evidence="3">The sequence shown here is derived from an EMBL/GenBank/DDBJ whole genome shotgun (WGS) entry which is preliminary data.</text>
</comment>
<dbReference type="Pfam" id="PF03724">
    <property type="entry name" value="META"/>
    <property type="match status" value="2"/>
</dbReference>
<dbReference type="InterPro" id="IPR005184">
    <property type="entry name" value="DUF306_Meta_HslJ"/>
</dbReference>